<evidence type="ECO:0000313" key="1">
    <source>
        <dbReference type="EMBL" id="GBO46079.1"/>
    </source>
</evidence>
<protein>
    <submittedName>
        <fullName evidence="1">Uncharacterized protein</fullName>
    </submittedName>
</protein>
<name>A0A4Y2XA91_ARAVE</name>
<keyword evidence="5" id="KW-1185">Reference proteome</keyword>
<dbReference type="Proteomes" id="UP000499080">
    <property type="component" value="Unassembled WGS sequence"/>
</dbReference>
<dbReference type="AlphaFoldDB" id="A0A4Y2XA91"/>
<dbReference type="EMBL" id="BGPR01073541">
    <property type="protein sequence ID" value="GBO46080.1"/>
    <property type="molecule type" value="Genomic_DNA"/>
</dbReference>
<gene>
    <name evidence="4" type="ORF">AVEN_112142_1</name>
    <name evidence="1" type="ORF">AVEN_237187_1</name>
    <name evidence="2" type="ORF">AVEN_244082_1</name>
    <name evidence="3" type="ORF">AVEN_87123_1</name>
</gene>
<proteinExistence type="predicted"/>
<evidence type="ECO:0000313" key="4">
    <source>
        <dbReference type="EMBL" id="GBO46082.1"/>
    </source>
</evidence>
<sequence>MKSTHTRAKNDVIGSLRSEPIILSDFLPQFYQGRVCKYATGSEWVELRHTNGWTFGPRRIWRAPDPLTRWFFGGIRFRTWNPPPPRSGPYHQATLTCIPDGNSNAIFKKMPMCSGVTEFLNSKVLHLRARLLMKKSDIANTAT</sequence>
<dbReference type="EMBL" id="BGPR01073543">
    <property type="protein sequence ID" value="GBO46082.1"/>
    <property type="molecule type" value="Genomic_DNA"/>
</dbReference>
<accession>A0A4Y2XA91</accession>
<organism evidence="1 5">
    <name type="scientific">Araneus ventricosus</name>
    <name type="common">Orbweaver spider</name>
    <name type="synonym">Epeira ventricosa</name>
    <dbReference type="NCBI Taxonomy" id="182803"/>
    <lineage>
        <taxon>Eukaryota</taxon>
        <taxon>Metazoa</taxon>
        <taxon>Ecdysozoa</taxon>
        <taxon>Arthropoda</taxon>
        <taxon>Chelicerata</taxon>
        <taxon>Arachnida</taxon>
        <taxon>Araneae</taxon>
        <taxon>Araneomorphae</taxon>
        <taxon>Entelegynae</taxon>
        <taxon>Araneoidea</taxon>
        <taxon>Araneidae</taxon>
        <taxon>Araneus</taxon>
    </lineage>
</organism>
<evidence type="ECO:0000313" key="2">
    <source>
        <dbReference type="EMBL" id="GBO46080.1"/>
    </source>
</evidence>
<evidence type="ECO:0000313" key="3">
    <source>
        <dbReference type="EMBL" id="GBO46081.1"/>
    </source>
</evidence>
<dbReference type="EMBL" id="BGPR01073540">
    <property type="protein sequence ID" value="GBO46079.1"/>
    <property type="molecule type" value="Genomic_DNA"/>
</dbReference>
<dbReference type="EMBL" id="BGPR01073542">
    <property type="protein sequence ID" value="GBO46081.1"/>
    <property type="molecule type" value="Genomic_DNA"/>
</dbReference>
<comment type="caution">
    <text evidence="1">The sequence shown here is derived from an EMBL/GenBank/DDBJ whole genome shotgun (WGS) entry which is preliminary data.</text>
</comment>
<evidence type="ECO:0000313" key="5">
    <source>
        <dbReference type="Proteomes" id="UP000499080"/>
    </source>
</evidence>
<reference evidence="1 5" key="1">
    <citation type="journal article" date="2019" name="Sci. Rep.">
        <title>Orb-weaving spider Araneus ventricosus genome elucidates the spidroin gene catalogue.</title>
        <authorList>
            <person name="Kono N."/>
            <person name="Nakamura H."/>
            <person name="Ohtoshi R."/>
            <person name="Moran D.A.P."/>
            <person name="Shinohara A."/>
            <person name="Yoshida Y."/>
            <person name="Fujiwara M."/>
            <person name="Mori M."/>
            <person name="Tomita M."/>
            <person name="Arakawa K."/>
        </authorList>
    </citation>
    <scope>NUCLEOTIDE SEQUENCE [LARGE SCALE GENOMIC DNA]</scope>
</reference>